<dbReference type="EMBL" id="CP097899">
    <property type="protein sequence ID" value="URN94054.1"/>
    <property type="molecule type" value="Genomic_DNA"/>
</dbReference>
<gene>
    <name evidence="4" type="ORF">NAG76_19865</name>
</gene>
<name>A0A9J6ZCZ8_9BACL</name>
<dbReference type="GO" id="GO:0016020">
    <property type="term" value="C:membrane"/>
    <property type="evidence" value="ECO:0007669"/>
    <property type="project" value="InterPro"/>
</dbReference>
<feature type="transmembrane region" description="Helical" evidence="3">
    <location>
        <begin position="440"/>
        <end position="461"/>
    </location>
</feature>
<keyword evidence="3" id="KW-0812">Transmembrane</keyword>
<dbReference type="InterPro" id="IPR004995">
    <property type="entry name" value="Spore_Ger"/>
</dbReference>
<dbReference type="AlphaFoldDB" id="A0A9J6ZCZ8"/>
<dbReference type="PIRSF" id="PIRSF005690">
    <property type="entry name" value="GerBA"/>
    <property type="match status" value="1"/>
</dbReference>
<evidence type="ECO:0000256" key="2">
    <source>
        <dbReference type="ARBA" id="ARBA00023136"/>
    </source>
</evidence>
<dbReference type="Proteomes" id="UP001056756">
    <property type="component" value="Chromosome"/>
</dbReference>
<feature type="transmembrane region" description="Helical" evidence="3">
    <location>
        <begin position="353"/>
        <end position="372"/>
    </location>
</feature>
<comment type="similarity">
    <text evidence="1">Belongs to the GerABKA family.</text>
</comment>
<dbReference type="PANTHER" id="PTHR22550">
    <property type="entry name" value="SPORE GERMINATION PROTEIN"/>
    <property type="match status" value="1"/>
</dbReference>
<organism evidence="4 5">
    <name type="scientific">Candidatus Pristimantibacillus lignocellulolyticus</name>
    <dbReference type="NCBI Taxonomy" id="2994561"/>
    <lineage>
        <taxon>Bacteria</taxon>
        <taxon>Bacillati</taxon>
        <taxon>Bacillota</taxon>
        <taxon>Bacilli</taxon>
        <taxon>Bacillales</taxon>
        <taxon>Paenibacillaceae</taxon>
        <taxon>Candidatus Pristimantibacillus</taxon>
    </lineage>
</organism>
<accession>A0A9J6ZCZ8</accession>
<reference evidence="4" key="1">
    <citation type="submission" date="2022-05" db="EMBL/GenBank/DDBJ databases">
        <title>Novel bacterial taxa in a minimal lignocellulolytic consortium and its capacity to transform plastics disclosed by genome-resolved metagenomics.</title>
        <authorList>
            <person name="Rodriguez C.A.D."/>
            <person name="Diaz-Garcia L."/>
            <person name="Herrera K."/>
            <person name="Tarazona N.A."/>
            <person name="Sproer C."/>
            <person name="Overmann J."/>
            <person name="Jimenez D.J."/>
        </authorList>
    </citation>
    <scope>NUCLEOTIDE SEQUENCE</scope>
    <source>
        <strain evidence="4">MAG5</strain>
    </source>
</reference>
<evidence type="ECO:0000313" key="5">
    <source>
        <dbReference type="Proteomes" id="UP001056756"/>
    </source>
</evidence>
<dbReference type="KEGG" id="plig:NAG76_19865"/>
<feature type="transmembrane region" description="Helical" evidence="3">
    <location>
        <begin position="311"/>
        <end position="332"/>
    </location>
</feature>
<feature type="transmembrane region" description="Helical" evidence="3">
    <location>
        <begin position="12"/>
        <end position="31"/>
    </location>
</feature>
<dbReference type="GO" id="GO:0009847">
    <property type="term" value="P:spore germination"/>
    <property type="evidence" value="ECO:0007669"/>
    <property type="project" value="InterPro"/>
</dbReference>
<keyword evidence="2 3" id="KW-0472">Membrane</keyword>
<protein>
    <submittedName>
        <fullName evidence="4">Spore germination protein</fullName>
    </submittedName>
</protein>
<proteinExistence type="inferred from homology"/>
<dbReference type="PANTHER" id="PTHR22550:SF5">
    <property type="entry name" value="LEUCINE ZIPPER PROTEIN 4"/>
    <property type="match status" value="1"/>
</dbReference>
<evidence type="ECO:0000256" key="1">
    <source>
        <dbReference type="ARBA" id="ARBA00005278"/>
    </source>
</evidence>
<evidence type="ECO:0000313" key="4">
    <source>
        <dbReference type="EMBL" id="URN94054.1"/>
    </source>
</evidence>
<evidence type="ECO:0000256" key="3">
    <source>
        <dbReference type="SAM" id="Phobius"/>
    </source>
</evidence>
<sequence>MWSSLISFIPSFSVFFQALMMLLIPQTFFFVTKVYRERVRIFEKNSQNHQTNENNSDENQDVPKIAGHLDNDLELLKVKIGHNSDVHFRDFNIKLLNRKATLIFVEGMQQSDFINKHILNPLMIEGYSQNIPYQVNIAKYVKEHLLPVIHVNEMDNIHTLSRMILYGYTGLLIDGMSTALLVGIPDAPSRSIEEPVSDALIRGPRVGFTEVLSENTALLRRHGLNDNLVINADYVGNKSQKTMVMAYMKDIANDELVSEIKDRITKLDFDYFAESGYVEQLMEDNIFSPFQQFQNTERPDKVIAALLEGRVAILLDGTPFALIAPASFMMLFQSPEDYYQRWISGTFTRILRIGVAFLSLFAPALYISFISFNPGLIPTQLAMSIIESRQGVPFSSILEVLILEISIEILRESGIRLPKPIGPAMGIVGGLVVGEAAVRAGLVTPFLVIVVALTAISSFTIPEYSLGISIRLLRFVAMFFAAILGLYGTIIFFLLLSTHLIHLRSFGLPYLSPIAPLQAGDNKDVLLRSPFKFMRDRPKSLKTKK</sequence>
<feature type="transmembrane region" description="Helical" evidence="3">
    <location>
        <begin position="473"/>
        <end position="496"/>
    </location>
</feature>
<dbReference type="Pfam" id="PF03323">
    <property type="entry name" value="GerA"/>
    <property type="match status" value="1"/>
</dbReference>
<dbReference type="InterPro" id="IPR050768">
    <property type="entry name" value="UPF0353/GerABKA_families"/>
</dbReference>
<keyword evidence="3" id="KW-1133">Transmembrane helix</keyword>